<dbReference type="GO" id="GO:0005737">
    <property type="term" value="C:cytoplasm"/>
    <property type="evidence" value="ECO:0007669"/>
    <property type="project" value="UniProtKB-SubCell"/>
</dbReference>
<dbReference type="PROSITE" id="PS51671">
    <property type="entry name" value="ACT"/>
    <property type="match status" value="2"/>
</dbReference>
<keyword evidence="1" id="KW-0804">Transcription</keyword>
<dbReference type="InterPro" id="IPR050990">
    <property type="entry name" value="UPF0237/GcvR_regulator"/>
</dbReference>
<dbReference type="PANTHER" id="PTHR34875:SF5">
    <property type="entry name" value="GLYCINE CLEAVAGE SYSTEM TRANSCRIPTIONAL REPRESSOR"/>
    <property type="match status" value="1"/>
</dbReference>
<proteinExistence type="predicted"/>
<evidence type="ECO:0000313" key="4">
    <source>
        <dbReference type="Proteomes" id="UP000191110"/>
    </source>
</evidence>
<organism evidence="3 4">
    <name type="scientific">Solemya pervernicosa gill symbiont</name>
    <dbReference type="NCBI Taxonomy" id="642797"/>
    <lineage>
        <taxon>Bacteria</taxon>
        <taxon>Pseudomonadati</taxon>
        <taxon>Pseudomonadota</taxon>
        <taxon>Gammaproteobacteria</taxon>
        <taxon>sulfur-oxidizing symbionts</taxon>
    </lineage>
</organism>
<dbReference type="EMBL" id="MPRL01000032">
    <property type="protein sequence ID" value="OOZ40143.1"/>
    <property type="molecule type" value="Genomic_DNA"/>
</dbReference>
<keyword evidence="4" id="KW-1185">Reference proteome</keyword>
<dbReference type="CDD" id="cd04869">
    <property type="entry name" value="ACT_GcvR_2"/>
    <property type="match status" value="1"/>
</dbReference>
<dbReference type="InterPro" id="IPR002912">
    <property type="entry name" value="ACT_dom"/>
</dbReference>
<dbReference type="CDD" id="cd04893">
    <property type="entry name" value="ACT_GcvR_1"/>
    <property type="match status" value="1"/>
</dbReference>
<dbReference type="Proteomes" id="UP000191110">
    <property type="component" value="Unassembled WGS sequence"/>
</dbReference>
<name>A0A1T2L4W8_9GAMM</name>
<dbReference type="Pfam" id="PF13740">
    <property type="entry name" value="ACT_6"/>
    <property type="match status" value="1"/>
</dbReference>
<dbReference type="AlphaFoldDB" id="A0A1T2L4W8"/>
<sequence length="175" mass="19164">MDHLVISALGADRPGIVDRLSQAVLENGCNVADSRMTVLGGEFAIILLISGNWNTISKVEQQLPKLGQELELTITQKRTDHQGNSSPSLSYMVEVISIDQPGIVHHLANFFSARSINIQELNTSSYAAAHTGTPMFSLHMTVNVPVETHIATLRDQFLEFCEGQNLDAVIEPLKI</sequence>
<dbReference type="PIRSF" id="PIRSF028103">
    <property type="entry name" value="GcvR"/>
    <property type="match status" value="1"/>
</dbReference>
<dbReference type="OrthoDB" id="5814713at2"/>
<dbReference type="Gene3D" id="3.30.70.260">
    <property type="match status" value="2"/>
</dbReference>
<protein>
    <recommendedName>
        <fullName evidence="1">Glycine cleavage system transcriptional repressor</fullName>
    </recommendedName>
</protein>
<gene>
    <name evidence="3" type="ORF">BOW53_08940</name>
</gene>
<dbReference type="PANTHER" id="PTHR34875">
    <property type="entry name" value="UPF0237 PROTEIN MJ1558"/>
    <property type="match status" value="1"/>
</dbReference>
<evidence type="ECO:0000256" key="1">
    <source>
        <dbReference type="PIRNR" id="PIRNR028103"/>
    </source>
</evidence>
<evidence type="ECO:0000313" key="3">
    <source>
        <dbReference type="EMBL" id="OOZ40143.1"/>
    </source>
</evidence>
<comment type="subcellular location">
    <subcellularLocation>
        <location evidence="1">Cytoplasm</location>
    </subcellularLocation>
</comment>
<comment type="caution">
    <text evidence="3">The sequence shown here is derived from an EMBL/GenBank/DDBJ whole genome shotgun (WGS) entry which is preliminary data.</text>
</comment>
<reference evidence="3 4" key="1">
    <citation type="submission" date="2016-11" db="EMBL/GenBank/DDBJ databases">
        <title>Mixed transmission modes and dynamic genome evolution in an obligate animal-bacterial symbiosis.</title>
        <authorList>
            <person name="Russell S.L."/>
            <person name="Corbett-Detig R.B."/>
            <person name="Cavanaugh C.M."/>
        </authorList>
    </citation>
    <scope>NUCLEOTIDE SEQUENCE [LARGE SCALE GENOMIC DNA]</scope>
    <source>
        <strain evidence="3">Sveles-Q1</strain>
    </source>
</reference>
<keyword evidence="1" id="KW-0963">Cytoplasm</keyword>
<dbReference type="RefSeq" id="WP_078483737.1">
    <property type="nucleotide sequence ID" value="NZ_MPRL01000032.1"/>
</dbReference>
<feature type="domain" description="ACT" evidence="2">
    <location>
        <begin position="92"/>
        <end position="175"/>
    </location>
</feature>
<dbReference type="InterPro" id="IPR045865">
    <property type="entry name" value="ACT-like_dom_sf"/>
</dbReference>
<dbReference type="FunFam" id="3.30.70.260:FF:000005">
    <property type="entry name" value="Glycine cleavage system transcriptional repressor"/>
    <property type="match status" value="1"/>
</dbReference>
<dbReference type="GO" id="GO:0006355">
    <property type="term" value="P:regulation of DNA-templated transcription"/>
    <property type="evidence" value="ECO:0007669"/>
    <property type="project" value="UniProtKB-UniRule"/>
</dbReference>
<evidence type="ECO:0000259" key="2">
    <source>
        <dbReference type="PROSITE" id="PS51671"/>
    </source>
</evidence>
<dbReference type="SUPFAM" id="SSF55021">
    <property type="entry name" value="ACT-like"/>
    <property type="match status" value="2"/>
</dbReference>
<feature type="domain" description="ACT" evidence="2">
    <location>
        <begin position="5"/>
        <end position="86"/>
    </location>
</feature>
<accession>A0A1T2L4W8</accession>
<keyword evidence="1" id="KW-0678">Repressor</keyword>
<dbReference type="InterPro" id="IPR016867">
    <property type="entry name" value="GcvR"/>
</dbReference>